<dbReference type="GeneID" id="39590886"/>
<keyword evidence="2" id="KW-1185">Reference proteome</keyword>
<comment type="caution">
    <text evidence="1">The sequence shown here is derived from an EMBL/GenBank/DDBJ whole genome shotgun (WGS) entry which is preliminary data.</text>
</comment>
<dbReference type="EMBL" id="RSCE01000003">
    <property type="protein sequence ID" value="RSH84815.1"/>
    <property type="molecule type" value="Genomic_DNA"/>
</dbReference>
<reference evidence="1 2" key="1">
    <citation type="submission" date="2018-11" db="EMBL/GenBank/DDBJ databases">
        <title>Genome sequence of Apiotrichum porosum DSM 27194.</title>
        <authorList>
            <person name="Aliyu H."/>
            <person name="Gorte O."/>
            <person name="Ochsenreither K."/>
        </authorList>
    </citation>
    <scope>NUCLEOTIDE SEQUENCE [LARGE SCALE GENOMIC DNA]</scope>
    <source>
        <strain evidence="1 2">DSM 27194</strain>
    </source>
</reference>
<accession>A0A427Y1E2</accession>
<dbReference type="RefSeq" id="XP_028478263.1">
    <property type="nucleotide sequence ID" value="XM_028621811.1"/>
</dbReference>
<protein>
    <submittedName>
        <fullName evidence="1">Uncharacterized protein</fullName>
    </submittedName>
</protein>
<gene>
    <name evidence="1" type="ORF">EHS24_006343</name>
</gene>
<organism evidence="1 2">
    <name type="scientific">Apiotrichum porosum</name>
    <dbReference type="NCBI Taxonomy" id="105984"/>
    <lineage>
        <taxon>Eukaryota</taxon>
        <taxon>Fungi</taxon>
        <taxon>Dikarya</taxon>
        <taxon>Basidiomycota</taxon>
        <taxon>Agaricomycotina</taxon>
        <taxon>Tremellomycetes</taxon>
        <taxon>Trichosporonales</taxon>
        <taxon>Trichosporonaceae</taxon>
        <taxon>Apiotrichum</taxon>
    </lineage>
</organism>
<name>A0A427Y1E2_9TREE</name>
<evidence type="ECO:0000313" key="2">
    <source>
        <dbReference type="Proteomes" id="UP000279236"/>
    </source>
</evidence>
<dbReference type="AlphaFoldDB" id="A0A427Y1E2"/>
<dbReference type="OrthoDB" id="10676419at2759"/>
<evidence type="ECO:0000313" key="1">
    <source>
        <dbReference type="EMBL" id="RSH84815.1"/>
    </source>
</evidence>
<proteinExistence type="predicted"/>
<sequence>MATQAIDYRFYPHIIDLILAYASWPVLSTCRLTCKTLLESVRRVQSQHIMLRQLRGFEGYGNPYVEVTTPWGRLPGLDRIRICEKNVDREIARVKPYTRHTTVVDIEGYVDNKYNLTHLAGILKPRYLAPHRGGQGCPKFEQHSGGNPCTLGNYRLGQYTYGTNLIIYANYTLCGPNGFVGFDQDFPINLTSPLQCDPKFRCTFVGLEECATSRDYDVRRRLRDKLILWEEPEEDINDALDKVTVLTKHEYAKGVKDIELETVQYFECDVEED</sequence>
<dbReference type="Proteomes" id="UP000279236">
    <property type="component" value="Unassembled WGS sequence"/>
</dbReference>